<dbReference type="Pfam" id="PF03219">
    <property type="entry name" value="TLC"/>
    <property type="match status" value="1"/>
</dbReference>
<feature type="transmembrane region" description="Helical" evidence="8">
    <location>
        <begin position="53"/>
        <end position="72"/>
    </location>
</feature>
<dbReference type="SUPFAM" id="SSF48371">
    <property type="entry name" value="ARM repeat"/>
    <property type="match status" value="1"/>
</dbReference>
<dbReference type="PANTHER" id="PTHR43596:SF1">
    <property type="entry name" value="ADP,ATP CARRIER PROTEIN"/>
    <property type="match status" value="1"/>
</dbReference>
<keyword evidence="3 8" id="KW-0812">Transmembrane</keyword>
<dbReference type="OrthoDB" id="1132709at2"/>
<feature type="transmembrane region" description="Helical" evidence="8">
    <location>
        <begin position="177"/>
        <end position="197"/>
    </location>
</feature>
<evidence type="ECO:0000313" key="10">
    <source>
        <dbReference type="Proteomes" id="UP000295468"/>
    </source>
</evidence>
<comment type="subcellular location">
    <subcellularLocation>
        <location evidence="1 8">Membrane</location>
        <topology evidence="1 8">Multi-pass membrane protein</topology>
    </subcellularLocation>
</comment>
<keyword evidence="2 8" id="KW-0813">Transport</keyword>
<evidence type="ECO:0000256" key="1">
    <source>
        <dbReference type="ARBA" id="ARBA00004141"/>
    </source>
</evidence>
<evidence type="ECO:0000256" key="8">
    <source>
        <dbReference type="RuleBase" id="RU363121"/>
    </source>
</evidence>
<dbReference type="SUPFAM" id="SSF103473">
    <property type="entry name" value="MFS general substrate transporter"/>
    <property type="match status" value="1"/>
</dbReference>
<dbReference type="Proteomes" id="UP000295468">
    <property type="component" value="Unassembled WGS sequence"/>
</dbReference>
<feature type="transmembrane region" description="Helical" evidence="8">
    <location>
        <begin position="111"/>
        <end position="135"/>
    </location>
</feature>
<dbReference type="GO" id="GO:0005471">
    <property type="term" value="F:ATP:ADP antiporter activity"/>
    <property type="evidence" value="ECO:0007669"/>
    <property type="project" value="InterPro"/>
</dbReference>
<evidence type="ECO:0000256" key="2">
    <source>
        <dbReference type="ARBA" id="ARBA00022448"/>
    </source>
</evidence>
<gene>
    <name evidence="9" type="ORF">CLV82_2082</name>
</gene>
<evidence type="ECO:0000256" key="7">
    <source>
        <dbReference type="ARBA" id="ARBA00023136"/>
    </source>
</evidence>
<dbReference type="Gene3D" id="1.20.1250.20">
    <property type="entry name" value="MFS general substrate transporter like domains"/>
    <property type="match status" value="1"/>
</dbReference>
<evidence type="ECO:0000313" key="9">
    <source>
        <dbReference type="EMBL" id="TDQ31374.1"/>
    </source>
</evidence>
<feature type="transmembrane region" description="Helical" evidence="8">
    <location>
        <begin position="298"/>
        <end position="321"/>
    </location>
</feature>
<dbReference type="GO" id="GO:0016020">
    <property type="term" value="C:membrane"/>
    <property type="evidence" value="ECO:0007669"/>
    <property type="project" value="UniProtKB-SubCell"/>
</dbReference>
<dbReference type="InterPro" id="IPR011989">
    <property type="entry name" value="ARM-like"/>
</dbReference>
<keyword evidence="7 8" id="KW-0472">Membrane</keyword>
<dbReference type="PANTHER" id="PTHR43596">
    <property type="entry name" value="ADP,ATP CARRIER PROTEIN"/>
    <property type="match status" value="1"/>
</dbReference>
<proteinExistence type="inferred from homology"/>
<feature type="transmembrane region" description="Helical" evidence="8">
    <location>
        <begin position="147"/>
        <end position="171"/>
    </location>
</feature>
<protein>
    <recommendedName>
        <fullName evidence="8">ADP,ATP carrier protein</fullName>
    </recommendedName>
</protein>
<keyword evidence="5 8" id="KW-0067">ATP-binding</keyword>
<dbReference type="EMBL" id="SNYI01000002">
    <property type="protein sequence ID" value="TDQ31374.1"/>
    <property type="molecule type" value="Genomic_DNA"/>
</dbReference>
<dbReference type="AlphaFoldDB" id="A0A4R6TKD7"/>
<evidence type="ECO:0000256" key="4">
    <source>
        <dbReference type="ARBA" id="ARBA00022741"/>
    </source>
</evidence>
<dbReference type="InterPro" id="IPR036259">
    <property type="entry name" value="MFS_trans_sf"/>
</dbReference>
<evidence type="ECO:0000256" key="5">
    <source>
        <dbReference type="ARBA" id="ARBA00022840"/>
    </source>
</evidence>
<feature type="transmembrane region" description="Helical" evidence="8">
    <location>
        <begin position="233"/>
        <end position="250"/>
    </location>
</feature>
<keyword evidence="10" id="KW-1185">Reference proteome</keyword>
<dbReference type="Gene3D" id="1.25.10.10">
    <property type="entry name" value="Leucine-rich Repeat Variant"/>
    <property type="match status" value="2"/>
</dbReference>
<organism evidence="9 10">
    <name type="scientific">Zeaxanthinibacter enoshimensis</name>
    <dbReference type="NCBI Taxonomy" id="392009"/>
    <lineage>
        <taxon>Bacteria</taxon>
        <taxon>Pseudomonadati</taxon>
        <taxon>Bacteroidota</taxon>
        <taxon>Flavobacteriia</taxon>
        <taxon>Flavobacteriales</taxon>
        <taxon>Flavobacteriaceae</taxon>
        <taxon>Zeaxanthinibacter</taxon>
    </lineage>
</organism>
<feature type="transmembrane region" description="Helical" evidence="8">
    <location>
        <begin position="21"/>
        <end position="41"/>
    </location>
</feature>
<dbReference type="GO" id="GO:0005524">
    <property type="term" value="F:ATP binding"/>
    <property type="evidence" value="ECO:0007669"/>
    <property type="project" value="UniProtKB-KW"/>
</dbReference>
<feature type="transmembrane region" description="Helical" evidence="8">
    <location>
        <begin position="84"/>
        <end position="105"/>
    </location>
</feature>
<keyword evidence="6 8" id="KW-1133">Transmembrane helix</keyword>
<comment type="similarity">
    <text evidence="8">Belongs to the ADP/ATP translocase tlc family.</text>
</comment>
<feature type="transmembrane region" description="Helical" evidence="8">
    <location>
        <begin position="270"/>
        <end position="291"/>
    </location>
</feature>
<feature type="transmembrane region" description="Helical" evidence="8">
    <location>
        <begin position="392"/>
        <end position="413"/>
    </location>
</feature>
<sequence length="946" mass="107572">MLKTTLKKLFLLRDGEFRVSLLMQLYIFLIITVLLIVKPTVNALFLSELGAAYLPYGYMLTALIAMGSFYFYSKAVNYFSLRSIIYSTLVFFSACFILLSLLIHFKLINTFALFAYYISVSLFAVLTTSQFWLFANMVYNSREAKRLFGFIGAGAISGGIIGGYLTSIIASSLGNKFAILLSAVLLLICIPILHNVWRLRISKLNLYTRKQRTSAKTVQDSPAYKLILDSKHLSNLAGIVAVGVIVAKLVDFQFSDYANKLIPDPDDLASFFGFWFSTFNVLALLIQLLLTTRIMDRLGVASTLLLMPLALALGSLLFLTFPELWVLVLLKGIDGSFKQSVYKAALELSIMPVPFQVKNQAKSYIDVVVDSISGGVAGLLLYFVIRKMEIDTIYITILILLFLFAWIVLIYRLREAYFDSFRRNLKSSIDPVNKDKKGDRGAATLRHARDILTKGSEEEILTLLDKLDNYRLKALQADIIALLYHPDSRVKTKTLKLLHFYDKGTASKKVMGLLELEDRDVVVAAMEYILDNTHINDVYVFNTYLDHTQAQIADAALLCLAQEATNNEKLGARYQLSERISQRINTIQHTPSPSAHYLSDTLLIIGFAGLPQFYPFIAEQLNNPEDTVVKKAIKAAGLTADQRFIEPLLHTLKEKKFRKSGIRALKNYGQEISRTLYSMAEQELLEDQVKPYLPEVIGAFHNQHSVNTLLRLLKNRDVRTRLASAKHLRKLKLSNPKLRFPDRQISRYIIRESKYYKNTIWSLNTINATLNTAQGEDPGSAGETLDLHIAREELLQILYQQLDLSFQAIFELLSIKYHHADIEVAYYGIKSQKEDTVHNALEFLDNLLHNRLKGAILPLLEYRILENPDQQDAMPALKKMDEYKCINMLVANRGKRIKMTCLRIIHELGDPKYRKIVRKLTYHKNPEVSELAKRVLHRLALKPKSV</sequence>
<accession>A0A4R6TKD7</accession>
<feature type="transmembrane region" description="Helical" evidence="8">
    <location>
        <begin position="364"/>
        <end position="385"/>
    </location>
</feature>
<evidence type="ECO:0000256" key="6">
    <source>
        <dbReference type="ARBA" id="ARBA00022989"/>
    </source>
</evidence>
<name>A0A4R6TKD7_9FLAO</name>
<dbReference type="InterPro" id="IPR004667">
    <property type="entry name" value="ADP_ATP_car_bac_type"/>
</dbReference>
<dbReference type="RefSeq" id="WP_133644205.1">
    <property type="nucleotide sequence ID" value="NZ_SNYI01000002.1"/>
</dbReference>
<reference evidence="9 10" key="1">
    <citation type="submission" date="2019-03" db="EMBL/GenBank/DDBJ databases">
        <title>Genomic Encyclopedia of Archaeal and Bacterial Type Strains, Phase II (KMG-II): from individual species to whole genera.</title>
        <authorList>
            <person name="Goeker M."/>
        </authorList>
    </citation>
    <scope>NUCLEOTIDE SEQUENCE [LARGE SCALE GENOMIC DNA]</scope>
    <source>
        <strain evidence="9 10">DSM 18435</strain>
    </source>
</reference>
<dbReference type="InterPro" id="IPR016024">
    <property type="entry name" value="ARM-type_fold"/>
</dbReference>
<comment type="caution">
    <text evidence="9">The sequence shown here is derived from an EMBL/GenBank/DDBJ whole genome shotgun (WGS) entry which is preliminary data.</text>
</comment>
<keyword evidence="4 8" id="KW-0547">Nucleotide-binding</keyword>
<evidence type="ECO:0000256" key="3">
    <source>
        <dbReference type="ARBA" id="ARBA00022692"/>
    </source>
</evidence>